<evidence type="ECO:0000313" key="6">
    <source>
        <dbReference type="Proteomes" id="UP000830375"/>
    </source>
</evidence>
<comment type="caution">
    <text evidence="5">The sequence shown here is derived from an EMBL/GenBank/DDBJ whole genome shotgun (WGS) entry which is preliminary data.</text>
</comment>
<dbReference type="InterPro" id="IPR011990">
    <property type="entry name" value="TPR-like_helical_dom_sf"/>
</dbReference>
<feature type="compositionally biased region" description="Basic residues" evidence="4">
    <location>
        <begin position="73"/>
        <end position="90"/>
    </location>
</feature>
<gene>
    <name evidence="5" type="ORF">H4Q32_011083</name>
</gene>
<dbReference type="PANTHER" id="PTHR13471:SF0">
    <property type="entry name" value="NUCLEAR EXOSOME REGULATOR NRDE2"/>
    <property type="match status" value="1"/>
</dbReference>
<dbReference type="SUPFAM" id="SSF48452">
    <property type="entry name" value="TPR-like"/>
    <property type="match status" value="1"/>
</dbReference>
<name>A0ABQ8LXJ7_LABRO</name>
<comment type="similarity">
    <text evidence="2">Belongs to the NRDE2 family.</text>
</comment>
<keyword evidence="6" id="KW-1185">Reference proteome</keyword>
<reference evidence="5 6" key="1">
    <citation type="submission" date="2022-01" db="EMBL/GenBank/DDBJ databases">
        <title>A high-quality chromosome-level genome assembly of rohu carp, Labeo rohita.</title>
        <authorList>
            <person name="Arick M.A. II"/>
            <person name="Hsu C.-Y."/>
            <person name="Magbanua Z."/>
            <person name="Pechanova O."/>
            <person name="Grover C."/>
            <person name="Miller E."/>
            <person name="Thrash A."/>
            <person name="Ezzel L."/>
            <person name="Alam S."/>
            <person name="Benzie J."/>
            <person name="Hamilton M."/>
            <person name="Karsi A."/>
            <person name="Lawrence M.L."/>
            <person name="Peterson D.G."/>
        </authorList>
    </citation>
    <scope>NUCLEOTIDE SEQUENCE [LARGE SCALE GENOMIC DNA]</scope>
    <source>
        <strain evidence="6">BAU-BD-2019</strain>
        <tissue evidence="5">Blood</tissue>
    </source>
</reference>
<sequence>MALFPSFAGLSGNKNSAEDRAPADLEWLSNQSFSTEDALKTHQRATEKVREGAEEPATTREQKRKEREDSYGRSKKRKKEKKKKHKKKRSRDNSESSGSESDTVYPSDLLKKENADREEAQVRVSETFMWLDDLQTPTDSPFCIDRRADRANWEYKSLYRGDIARSASLSSSRCQTLYNAGEHCDCVHMRAARSGTAGYSERFISCSEATNLTPGSSPAPISFNLVSELPSVTLETTINTHILSHCPSLLTSHSHIHTSLKLIGIMREVCVQNECTEVQDSTLFLRRYKRKGVSCLGLNFRTQAVNWNDGGPEKKRVDKKPERYFCPSTRQLLRSDSQPALPVLSEGNAIISDSYIKLSACTEEQGSSTQAPISWVNPLGIYDRGTSLWLEGKGQPEVKVDQQDVEAERSSSSTLLSARVEEFNRKLRENPADIQLWLDFVHFQDELAFGSGSFSAFSDTDDGDMKKMSLRAVLEKKLSIVDRAVESNPANVDLKLEKLHLCKELWEPATLQKEWKKLVFIHPNSAPLWRKYLLFTQSHFSTFSVSKVNSVFGKCLSTLSAVQDGSMVSHPPLPGTQEDLLDIFLQQCHFLRQAGHTEKAVCLFQALLDFTFFKPDSVKGLPTRQQVDFFEPFWDSGEPRIGERGARGWKAWMLQQERGGWVIPPEPDDEDEEEQDDSEIKDKTWPKWKIWLDVEASREANHWLPWRPDKTKGQSEEDCEDPDRQVLYDDIGPSMIRVDRPDLQLQLILSFLQFLGLPGPSGRFSTSSSNVLLDDLAFLEEGPDPERPLTFNDLSVAGTCAVGHMTFLSDCRRQAGLCKAGEEFLQNVLQQTLPLVSTQDQAAITLCWLQYEKLKVLRCLRSGNKRRLKSQGKRSKRLAKRLLKEPDNRGSLALWREYAHLEWLLGNLEEARKVFDTALGMGVTRGLNDPVLCNLCFLYAQLEIEQASNNGAVTTSKAVYILTKLAEGAAYAPFSGQLNPVAILKAKKAYEQALLSFFPEQSTGAPKKLHRMSSLVGCFGLFQYLTMGIDAADAVYSQAIQKLISSNMSSEVTDGSLRRPKAFSDWESVAVQHVALLRHHANTSVFPLSRLRLALTDALSLLPSSASLWQLYLQTENRYHSAGRARRSHLPGEALSVLPNNGLCNRIRCLFENATATEHGAHCPLLWRMYLNFMVCDGNLERGSGIFYKALQAVPWVKGLYMDAVQLFPERAQEFLDLMTEKELRLRVPMEEVDILLED</sequence>
<feature type="compositionally biased region" description="Basic and acidic residues" evidence="4">
    <location>
        <begin position="109"/>
        <end position="118"/>
    </location>
</feature>
<protein>
    <submittedName>
        <fullName evidence="5">Nuclear exosome regulator NRDE2</fullName>
    </submittedName>
</protein>
<dbReference type="Pfam" id="PF08424">
    <property type="entry name" value="NRDE-2"/>
    <property type="match status" value="1"/>
</dbReference>
<evidence type="ECO:0000256" key="3">
    <source>
        <dbReference type="ARBA" id="ARBA00023242"/>
    </source>
</evidence>
<dbReference type="InterPro" id="IPR003107">
    <property type="entry name" value="HAT"/>
</dbReference>
<evidence type="ECO:0000256" key="2">
    <source>
        <dbReference type="ARBA" id="ARBA00009265"/>
    </source>
</evidence>
<evidence type="ECO:0000256" key="4">
    <source>
        <dbReference type="SAM" id="MobiDB-lite"/>
    </source>
</evidence>
<dbReference type="EMBL" id="JACTAM010000017">
    <property type="protein sequence ID" value="KAI2654373.1"/>
    <property type="molecule type" value="Genomic_DNA"/>
</dbReference>
<feature type="region of interest" description="Disordered" evidence="4">
    <location>
        <begin position="1"/>
        <end position="118"/>
    </location>
</feature>
<proteinExistence type="inferred from homology"/>
<comment type="subcellular location">
    <subcellularLocation>
        <location evidence="1">Nucleus</location>
    </subcellularLocation>
</comment>
<organism evidence="5 6">
    <name type="scientific">Labeo rohita</name>
    <name type="common">Indian major carp</name>
    <name type="synonym">Cyprinus rohita</name>
    <dbReference type="NCBI Taxonomy" id="84645"/>
    <lineage>
        <taxon>Eukaryota</taxon>
        <taxon>Metazoa</taxon>
        <taxon>Chordata</taxon>
        <taxon>Craniata</taxon>
        <taxon>Vertebrata</taxon>
        <taxon>Euteleostomi</taxon>
        <taxon>Actinopterygii</taxon>
        <taxon>Neopterygii</taxon>
        <taxon>Teleostei</taxon>
        <taxon>Ostariophysi</taxon>
        <taxon>Cypriniformes</taxon>
        <taxon>Cyprinidae</taxon>
        <taxon>Labeoninae</taxon>
        <taxon>Labeonini</taxon>
        <taxon>Labeo</taxon>
    </lineage>
</organism>
<feature type="compositionally biased region" description="Basic and acidic residues" evidence="4">
    <location>
        <begin position="37"/>
        <end position="72"/>
    </location>
</feature>
<dbReference type="Proteomes" id="UP000830375">
    <property type="component" value="Unassembled WGS sequence"/>
</dbReference>
<dbReference type="InterPro" id="IPR013633">
    <property type="entry name" value="NRDE-2"/>
</dbReference>
<accession>A0ABQ8LXJ7</accession>
<evidence type="ECO:0000313" key="5">
    <source>
        <dbReference type="EMBL" id="KAI2654373.1"/>
    </source>
</evidence>
<feature type="region of interest" description="Disordered" evidence="4">
    <location>
        <begin position="660"/>
        <end position="679"/>
    </location>
</feature>
<evidence type="ECO:0000256" key="1">
    <source>
        <dbReference type="ARBA" id="ARBA00004123"/>
    </source>
</evidence>
<dbReference type="Gene3D" id="1.25.40.10">
    <property type="entry name" value="Tetratricopeptide repeat domain"/>
    <property type="match status" value="2"/>
</dbReference>
<dbReference type="SMART" id="SM00386">
    <property type="entry name" value="HAT"/>
    <property type="match status" value="4"/>
</dbReference>
<dbReference type="PANTHER" id="PTHR13471">
    <property type="entry name" value="TETRATRICOPEPTIDE-LIKE HELICAL"/>
    <property type="match status" value="1"/>
</dbReference>
<feature type="compositionally biased region" description="Acidic residues" evidence="4">
    <location>
        <begin position="666"/>
        <end position="677"/>
    </location>
</feature>
<keyword evidence="3" id="KW-0539">Nucleus</keyword>